<dbReference type="AlphaFoldDB" id="A0A194UXQ0"/>
<dbReference type="Proteomes" id="UP000078576">
    <property type="component" value="Unassembled WGS sequence"/>
</dbReference>
<dbReference type="STRING" id="694573.A0A194UXQ0"/>
<sequence length="770" mass="82877">MAAAKSLLETLRDLHQAGFVHSADKTTVQYKLQGTPAYLAPERFHGRDPSPASDMWSFMAIFVYLYLGRMAFPNVSLIGGSPEVYLYSIWENLGPLPAKWKTPTTPEYDISYASRSEALGPDPPESRFPSRLREDWTKAVTARLEKYSAMAKTGEDAEVARTAKRLKEELRVKKEAETHTVKVIHSVFRYEPGHAFKGGKGDVAAGAFFFYETGSKVTMALNTMILEHPSVGQIHGIQPEELPHVEQYLGIQYAKLANRFARGTPVETYSTPVQAAQIGPLPIADPKNCDGEHLMLQHALPHPEYTFSDTECLNLNISVPSLEARAETTGLLPVVVFVHGGGFVTGSANWPQWDLARLVERSVKSGSPVIAVGINYRLGPFGFATSSALRDAGFKPNNGLHDQKLGLRWVQKNISGFGGDPNQVTYLGSSMGAASGFFHLHSTEPLFNQLVAFGGSPMLQPFPLEVAEIAYSIITNVLGLDGLPPAEQVQSLLEIPATQLSAKLAGVPIPISAVVDGDIVPAETTYAGLANTDSLKTLFPGTEWCKTIMVGDGQLDGMVMAIAVLGSRTDNLAATLKSCLAAVFPDDPTKVKAVVDAYGIDESNTDTLPVLHFINDNIFGYPAEATAKAWAGAGSKLGTKSFLTHFNMPNPWAGDWQGHATHALDVAILLGNYNKFLSEGQRACSEKMAGDLLAFAYGKEPFPPFSGGTDGVSTVYYAGVGSDKDASHVVNDSDRNGTGRRGILVDVAAGQPEVLDNLLKATALLLQGPK</sequence>
<dbReference type="InterPro" id="IPR002018">
    <property type="entry name" value="CarbesteraseB"/>
</dbReference>
<dbReference type="PANTHER" id="PTHR11559">
    <property type="entry name" value="CARBOXYLESTERASE"/>
    <property type="match status" value="1"/>
</dbReference>
<dbReference type="InterPro" id="IPR050309">
    <property type="entry name" value="Type-B_Carboxylest/Lipase"/>
</dbReference>
<dbReference type="Gene3D" id="1.10.510.10">
    <property type="entry name" value="Transferase(Phosphotransferase) domain 1"/>
    <property type="match status" value="1"/>
</dbReference>
<protein>
    <submittedName>
        <fullName evidence="2">Neuroligin-4, Y-linked</fullName>
    </submittedName>
</protein>
<dbReference type="SUPFAM" id="SSF53474">
    <property type="entry name" value="alpha/beta-Hydrolases"/>
    <property type="match status" value="1"/>
</dbReference>
<reference evidence="3" key="1">
    <citation type="submission" date="2014-12" db="EMBL/GenBank/DDBJ databases">
        <title>Genome Sequence of Valsa Canker Pathogens Uncovers a Specific Adaption of Colonization on Woody Bark.</title>
        <authorList>
            <person name="Yin Z."/>
            <person name="Liu H."/>
            <person name="Gao X."/>
            <person name="Li Z."/>
            <person name="Song N."/>
            <person name="Ke X."/>
            <person name="Dai Q."/>
            <person name="Wu Y."/>
            <person name="Sun Y."/>
            <person name="Xu J.-R."/>
            <person name="Kang Z.K."/>
            <person name="Wang L."/>
            <person name="Huang L."/>
        </authorList>
    </citation>
    <scope>NUCLEOTIDE SEQUENCE [LARGE SCALE GENOMIC DNA]</scope>
    <source>
        <strain evidence="3">SXYL134</strain>
    </source>
</reference>
<dbReference type="OrthoDB" id="3200163at2759"/>
<dbReference type="Pfam" id="PF00135">
    <property type="entry name" value="COesterase"/>
    <property type="match status" value="1"/>
</dbReference>
<name>A0A194UXQ0_CYTMA</name>
<evidence type="ECO:0000313" key="3">
    <source>
        <dbReference type="Proteomes" id="UP000078576"/>
    </source>
</evidence>
<organism evidence="2 3">
    <name type="scientific">Cytospora mali</name>
    <name type="common">Apple Valsa canker fungus</name>
    <name type="synonym">Valsa mali</name>
    <dbReference type="NCBI Taxonomy" id="578113"/>
    <lineage>
        <taxon>Eukaryota</taxon>
        <taxon>Fungi</taxon>
        <taxon>Dikarya</taxon>
        <taxon>Ascomycota</taxon>
        <taxon>Pezizomycotina</taxon>
        <taxon>Sordariomycetes</taxon>
        <taxon>Sordariomycetidae</taxon>
        <taxon>Diaporthales</taxon>
        <taxon>Cytosporaceae</taxon>
        <taxon>Cytospora</taxon>
    </lineage>
</organism>
<evidence type="ECO:0000313" key="2">
    <source>
        <dbReference type="EMBL" id="KUI56480.1"/>
    </source>
</evidence>
<feature type="domain" description="Carboxylesterase type B" evidence="1">
    <location>
        <begin position="230"/>
        <end position="701"/>
    </location>
</feature>
<dbReference type="SUPFAM" id="SSF56112">
    <property type="entry name" value="Protein kinase-like (PK-like)"/>
    <property type="match status" value="1"/>
</dbReference>
<evidence type="ECO:0000259" key="1">
    <source>
        <dbReference type="Pfam" id="PF00135"/>
    </source>
</evidence>
<dbReference type="Gene3D" id="3.40.50.1820">
    <property type="entry name" value="alpha/beta hydrolase"/>
    <property type="match status" value="1"/>
</dbReference>
<accession>A0A194UXQ0</accession>
<dbReference type="InterPro" id="IPR029058">
    <property type="entry name" value="AB_hydrolase_fold"/>
</dbReference>
<gene>
    <name evidence="2" type="ORF">VP1G_03830</name>
</gene>
<dbReference type="InterPro" id="IPR011009">
    <property type="entry name" value="Kinase-like_dom_sf"/>
</dbReference>
<dbReference type="EMBL" id="KN714689">
    <property type="protein sequence ID" value="KUI56480.1"/>
    <property type="molecule type" value="Genomic_DNA"/>
</dbReference>
<keyword evidence="3" id="KW-1185">Reference proteome</keyword>
<proteinExistence type="predicted"/>